<evidence type="ECO:0000256" key="1">
    <source>
        <dbReference type="ARBA" id="ARBA00022722"/>
    </source>
</evidence>
<dbReference type="InterPro" id="IPR000026">
    <property type="entry name" value="N1-like"/>
</dbReference>
<organism evidence="3 4">
    <name type="scientific">Corynebacterium hindlerae</name>
    <dbReference type="NCBI Taxonomy" id="699041"/>
    <lineage>
        <taxon>Bacteria</taxon>
        <taxon>Bacillati</taxon>
        <taxon>Actinomycetota</taxon>
        <taxon>Actinomycetes</taxon>
        <taxon>Mycobacteriales</taxon>
        <taxon>Corynebacteriaceae</taxon>
        <taxon>Corynebacterium</taxon>
    </lineage>
</organism>
<dbReference type="Gene3D" id="3.10.450.30">
    <property type="entry name" value="Microbial ribonucleases"/>
    <property type="match status" value="1"/>
</dbReference>
<name>A0A7G5FE90_9CORY</name>
<dbReference type="RefSeq" id="WP_182385738.1">
    <property type="nucleotide sequence ID" value="NZ_CP059833.1"/>
</dbReference>
<dbReference type="InterPro" id="IPR016191">
    <property type="entry name" value="Ribonuclease/ribotoxin"/>
</dbReference>
<protein>
    <submittedName>
        <fullName evidence="3">Ribonuclease</fullName>
    </submittedName>
</protein>
<keyword evidence="4" id="KW-1185">Reference proteome</keyword>
<gene>
    <name evidence="3" type="ORF">HW450_11430</name>
</gene>
<accession>A0A7G5FE90</accession>
<sequence length="143" mass="15623">MASTFKTLAGLGGAAVVLAAAFFGLDLGENAPDQEPKQTSVVRSDNECPVATLPAEVNPVIDGILGGKKPKYPENDGVRFGNYEGHLPKKDKNYYREYTVDTPGLNHRGERRIITGGGTKADPEVWYYTDDHYESFCEIPDAE</sequence>
<dbReference type="Proteomes" id="UP000515570">
    <property type="component" value="Chromosome"/>
</dbReference>
<dbReference type="EMBL" id="CP059833">
    <property type="protein sequence ID" value="QMV84931.1"/>
    <property type="molecule type" value="Genomic_DNA"/>
</dbReference>
<evidence type="ECO:0000256" key="2">
    <source>
        <dbReference type="ARBA" id="ARBA00022801"/>
    </source>
</evidence>
<evidence type="ECO:0000313" key="3">
    <source>
        <dbReference type="EMBL" id="QMV84931.1"/>
    </source>
</evidence>
<proteinExistence type="predicted"/>
<dbReference type="GO" id="GO:0016787">
    <property type="term" value="F:hydrolase activity"/>
    <property type="evidence" value="ECO:0007669"/>
    <property type="project" value="UniProtKB-KW"/>
</dbReference>
<dbReference type="GO" id="GO:0003723">
    <property type="term" value="F:RNA binding"/>
    <property type="evidence" value="ECO:0007669"/>
    <property type="project" value="InterPro"/>
</dbReference>
<dbReference type="SUPFAM" id="SSF53933">
    <property type="entry name" value="Microbial ribonucleases"/>
    <property type="match status" value="1"/>
</dbReference>
<dbReference type="AlphaFoldDB" id="A0A7G5FE90"/>
<keyword evidence="2" id="KW-0378">Hydrolase</keyword>
<reference evidence="3 4" key="1">
    <citation type="submission" date="2020-07" db="EMBL/GenBank/DDBJ databases">
        <title>non toxigenic Corynebacterium sp. nov from a clinical source.</title>
        <authorList>
            <person name="Bernier A.-M."/>
            <person name="Bernard K."/>
        </authorList>
    </citation>
    <scope>NUCLEOTIDE SEQUENCE [LARGE SCALE GENOMIC DNA]</scope>
    <source>
        <strain evidence="4">NML 93-0612</strain>
    </source>
</reference>
<dbReference type="Pfam" id="PF00545">
    <property type="entry name" value="Ribonuclease"/>
    <property type="match status" value="1"/>
</dbReference>
<keyword evidence="1" id="KW-0540">Nuclease</keyword>
<dbReference type="GO" id="GO:0004521">
    <property type="term" value="F:RNA endonuclease activity"/>
    <property type="evidence" value="ECO:0007669"/>
    <property type="project" value="InterPro"/>
</dbReference>
<evidence type="ECO:0000313" key="4">
    <source>
        <dbReference type="Proteomes" id="UP000515570"/>
    </source>
</evidence>